<dbReference type="AlphaFoldDB" id="A0A1W1WZ02"/>
<evidence type="ECO:0000256" key="1">
    <source>
        <dbReference type="SAM" id="Coils"/>
    </source>
</evidence>
<dbReference type="InterPro" id="IPR012452">
    <property type="entry name" value="DUF1657"/>
</dbReference>
<keyword evidence="3" id="KW-1185">Reference proteome</keyword>
<evidence type="ECO:0008006" key="4">
    <source>
        <dbReference type="Google" id="ProtNLM"/>
    </source>
</evidence>
<feature type="coiled-coil region" evidence="1">
    <location>
        <begin position="41"/>
        <end position="68"/>
    </location>
</feature>
<proteinExistence type="predicted"/>
<reference evidence="2 3" key="1">
    <citation type="submission" date="2017-04" db="EMBL/GenBank/DDBJ databases">
        <authorList>
            <person name="Afonso C.L."/>
            <person name="Miller P.J."/>
            <person name="Scott M.A."/>
            <person name="Spackman E."/>
            <person name="Goraichik I."/>
            <person name="Dimitrov K.M."/>
            <person name="Suarez D.L."/>
            <person name="Swayne D.E."/>
        </authorList>
    </citation>
    <scope>NUCLEOTIDE SEQUENCE [LARGE SCALE GENOMIC DNA]</scope>
    <source>
        <strain evidence="2 3">DSM 12555</strain>
    </source>
</reference>
<evidence type="ECO:0000313" key="3">
    <source>
        <dbReference type="Proteomes" id="UP000192468"/>
    </source>
</evidence>
<gene>
    <name evidence="2" type="ORF">SAMN02745134_00177</name>
</gene>
<dbReference type="RefSeq" id="WP_084113392.1">
    <property type="nucleotide sequence ID" value="NZ_FWXH01000002.1"/>
</dbReference>
<dbReference type="STRING" id="1121291.SAMN02745134_00177"/>
<sequence length="68" mass="7750">MTVSSKLKQTLASVRGSQSTLNIYSLQEKDKETMNAYKKALSVTDKIINDLEKRIETIELEEPQYKGN</sequence>
<keyword evidence="1" id="KW-0175">Coiled coil</keyword>
<name>A0A1W1WZ02_9CLOT</name>
<protein>
    <recommendedName>
        <fullName evidence="4">DUF1657 domain-containing protein</fullName>
    </recommendedName>
</protein>
<dbReference type="Pfam" id="PF07870">
    <property type="entry name" value="DUF1657"/>
    <property type="match status" value="1"/>
</dbReference>
<dbReference type="EMBL" id="FWXH01000002">
    <property type="protein sequence ID" value="SMC16885.1"/>
    <property type="molecule type" value="Genomic_DNA"/>
</dbReference>
<dbReference type="Proteomes" id="UP000192468">
    <property type="component" value="Unassembled WGS sequence"/>
</dbReference>
<accession>A0A1W1WZ02</accession>
<dbReference type="OrthoDB" id="1684731at2"/>
<organism evidence="2 3">
    <name type="scientific">Clostridium acidisoli DSM 12555</name>
    <dbReference type="NCBI Taxonomy" id="1121291"/>
    <lineage>
        <taxon>Bacteria</taxon>
        <taxon>Bacillati</taxon>
        <taxon>Bacillota</taxon>
        <taxon>Clostridia</taxon>
        <taxon>Eubacteriales</taxon>
        <taxon>Clostridiaceae</taxon>
        <taxon>Clostridium</taxon>
    </lineage>
</organism>
<evidence type="ECO:0000313" key="2">
    <source>
        <dbReference type="EMBL" id="SMC16885.1"/>
    </source>
</evidence>